<accession>A0A5K7ZBE4</accession>
<organism evidence="1 2">
    <name type="scientific">Desulfosarcina widdelii</name>
    <dbReference type="NCBI Taxonomy" id="947919"/>
    <lineage>
        <taxon>Bacteria</taxon>
        <taxon>Pseudomonadati</taxon>
        <taxon>Thermodesulfobacteriota</taxon>
        <taxon>Desulfobacteria</taxon>
        <taxon>Desulfobacterales</taxon>
        <taxon>Desulfosarcinaceae</taxon>
        <taxon>Desulfosarcina</taxon>
    </lineage>
</organism>
<name>A0A5K7ZBE4_9BACT</name>
<keyword evidence="2" id="KW-1185">Reference proteome</keyword>
<reference evidence="1 2" key="1">
    <citation type="submission" date="2019-11" db="EMBL/GenBank/DDBJ databases">
        <title>Comparative genomics of hydrocarbon-degrading Desulfosarcina strains.</title>
        <authorList>
            <person name="Watanabe M."/>
            <person name="Kojima H."/>
            <person name="Fukui M."/>
        </authorList>
    </citation>
    <scope>NUCLEOTIDE SEQUENCE [LARGE SCALE GENOMIC DNA]</scope>
    <source>
        <strain evidence="1 2">PP31</strain>
    </source>
</reference>
<evidence type="ECO:0000313" key="2">
    <source>
        <dbReference type="Proteomes" id="UP000427769"/>
    </source>
</evidence>
<dbReference type="OrthoDB" id="5420901at2"/>
<proteinExistence type="predicted"/>
<dbReference type="KEGG" id="dwd:DSCW_58350"/>
<protein>
    <recommendedName>
        <fullName evidence="3">Lipoprotein</fullName>
    </recommendedName>
</protein>
<dbReference type="PROSITE" id="PS51257">
    <property type="entry name" value="PROKAR_LIPOPROTEIN"/>
    <property type="match status" value="1"/>
</dbReference>
<dbReference type="EMBL" id="AP021875">
    <property type="protein sequence ID" value="BBO78418.1"/>
    <property type="molecule type" value="Genomic_DNA"/>
</dbReference>
<dbReference type="AlphaFoldDB" id="A0A5K7ZBE4"/>
<dbReference type="SUPFAM" id="SSF81296">
    <property type="entry name" value="E set domains"/>
    <property type="match status" value="1"/>
</dbReference>
<gene>
    <name evidence="1" type="ORF">DSCW_58350</name>
</gene>
<sequence>MIRMLPIILTLVVTSGCTAHYYQVQGDTLSMVLDEPGAHEVIFACSLDGFQPHRARNEDGRWVVTVPGNNAFRYYYILDGSLYLPPCELKEEDDFGSQNCIYNPQL</sequence>
<dbReference type="InterPro" id="IPR014756">
    <property type="entry name" value="Ig_E-set"/>
</dbReference>
<dbReference type="RefSeq" id="WP_155307056.1">
    <property type="nucleotide sequence ID" value="NZ_AP021875.1"/>
</dbReference>
<dbReference type="Proteomes" id="UP000427769">
    <property type="component" value="Chromosome"/>
</dbReference>
<evidence type="ECO:0000313" key="1">
    <source>
        <dbReference type="EMBL" id="BBO78418.1"/>
    </source>
</evidence>
<evidence type="ECO:0008006" key="3">
    <source>
        <dbReference type="Google" id="ProtNLM"/>
    </source>
</evidence>